<dbReference type="GO" id="GO:0043531">
    <property type="term" value="F:ADP binding"/>
    <property type="evidence" value="ECO:0007669"/>
    <property type="project" value="InterPro"/>
</dbReference>
<evidence type="ECO:0000259" key="6">
    <source>
        <dbReference type="Pfam" id="PF18052"/>
    </source>
</evidence>
<gene>
    <name evidence="7" type="ORF">ES288_D11G355800v1</name>
</gene>
<protein>
    <recommendedName>
        <fullName evidence="9">AAA+ ATPase domain-containing protein</fullName>
    </recommendedName>
</protein>
<accession>A0A5D2ARW7</accession>
<keyword evidence="8" id="KW-1185">Reference proteome</keyword>
<proteinExistence type="predicted"/>
<keyword evidence="1" id="KW-0677">Repeat</keyword>
<evidence type="ECO:0000313" key="7">
    <source>
        <dbReference type="EMBL" id="TYG47637.1"/>
    </source>
</evidence>
<dbReference type="InterPro" id="IPR041118">
    <property type="entry name" value="Rx_N"/>
</dbReference>
<name>A0A5D2ARW7_GOSDA</name>
<evidence type="ECO:0000259" key="5">
    <source>
        <dbReference type="Pfam" id="PF00931"/>
    </source>
</evidence>
<evidence type="ECO:0000256" key="1">
    <source>
        <dbReference type="ARBA" id="ARBA00022737"/>
    </source>
</evidence>
<evidence type="ECO:0000313" key="8">
    <source>
        <dbReference type="Proteomes" id="UP000323506"/>
    </source>
</evidence>
<sequence length="323" mass="36889">MAWSAVTSAVTTIGNLLTQEAIYLWGVEEEVDRLQTELKWMQSSLMEAETKQSKDERIRLWVAEIRELAYDAEDVVEEFALKIGSKNKGGLPSRIKRSACCLKEGWMLHKTRSKIEKIIERINDLVRRLQAYGVKELKDRGEESSSSTERRESRPPYPHIMDDNIVGLVDDTEGLVKVLKNESGCKVVTICGMGGLGKTTLAKNIYHHHQVIDYFDHLAFVYVSQPCRKRNVWEDILSGFKTLDDADRKKRDEDLAEKLCNKLEEKKCLVILDDIWTSEAWDSLKPAFPVATGRDSTSKILLTSRNRGIVPYADVRGKIFLIR</sequence>
<reference evidence="7 8" key="1">
    <citation type="submission" date="2019-06" db="EMBL/GenBank/DDBJ databases">
        <title>WGS assembly of Gossypium darwinii.</title>
        <authorList>
            <person name="Chen Z.J."/>
            <person name="Sreedasyam A."/>
            <person name="Ando A."/>
            <person name="Song Q."/>
            <person name="De L."/>
            <person name="Hulse-Kemp A."/>
            <person name="Ding M."/>
            <person name="Ye W."/>
            <person name="Kirkbride R."/>
            <person name="Jenkins J."/>
            <person name="Plott C."/>
            <person name="Lovell J."/>
            <person name="Lin Y.-M."/>
            <person name="Vaughn R."/>
            <person name="Liu B."/>
            <person name="Li W."/>
            <person name="Simpson S."/>
            <person name="Scheffler B."/>
            <person name="Saski C."/>
            <person name="Grover C."/>
            <person name="Hu G."/>
            <person name="Conover J."/>
            <person name="Carlson J."/>
            <person name="Shu S."/>
            <person name="Boston L."/>
            <person name="Williams M."/>
            <person name="Peterson D."/>
            <person name="Mcgee K."/>
            <person name="Jones D."/>
            <person name="Wendel J."/>
            <person name="Stelly D."/>
            <person name="Grimwood J."/>
            <person name="Schmutz J."/>
        </authorList>
    </citation>
    <scope>NUCLEOTIDE SEQUENCE [LARGE SCALE GENOMIC DNA]</scope>
    <source>
        <strain evidence="7">1808015.09</strain>
    </source>
</reference>
<dbReference type="FunFam" id="3.40.50.300:FF:001091">
    <property type="entry name" value="Probable disease resistance protein At1g61300"/>
    <property type="match status" value="1"/>
</dbReference>
<feature type="compositionally biased region" description="Basic and acidic residues" evidence="4">
    <location>
        <begin position="137"/>
        <end position="154"/>
    </location>
</feature>
<dbReference type="PANTHER" id="PTHR19338:SF66">
    <property type="entry name" value="NB-ARC DOMAIN-CONTAINING PROTEIN"/>
    <property type="match status" value="1"/>
</dbReference>
<organism evidence="7 8">
    <name type="scientific">Gossypium darwinii</name>
    <name type="common">Darwin's cotton</name>
    <name type="synonym">Gossypium barbadense var. darwinii</name>
    <dbReference type="NCBI Taxonomy" id="34276"/>
    <lineage>
        <taxon>Eukaryota</taxon>
        <taxon>Viridiplantae</taxon>
        <taxon>Streptophyta</taxon>
        <taxon>Embryophyta</taxon>
        <taxon>Tracheophyta</taxon>
        <taxon>Spermatophyta</taxon>
        <taxon>Magnoliopsida</taxon>
        <taxon>eudicotyledons</taxon>
        <taxon>Gunneridae</taxon>
        <taxon>Pentapetalae</taxon>
        <taxon>rosids</taxon>
        <taxon>malvids</taxon>
        <taxon>Malvales</taxon>
        <taxon>Malvaceae</taxon>
        <taxon>Malvoideae</taxon>
        <taxon>Gossypium</taxon>
    </lineage>
</organism>
<dbReference type="InterPro" id="IPR027417">
    <property type="entry name" value="P-loop_NTPase"/>
</dbReference>
<dbReference type="Gene3D" id="3.40.50.300">
    <property type="entry name" value="P-loop containing nucleotide triphosphate hydrolases"/>
    <property type="match status" value="1"/>
</dbReference>
<dbReference type="Pfam" id="PF18052">
    <property type="entry name" value="Rx_N"/>
    <property type="match status" value="1"/>
</dbReference>
<dbReference type="GO" id="GO:0006952">
    <property type="term" value="P:defense response"/>
    <property type="evidence" value="ECO:0007669"/>
    <property type="project" value="UniProtKB-KW"/>
</dbReference>
<dbReference type="PANTHER" id="PTHR19338">
    <property type="entry name" value="TRANSLOCASE OF INNER MITOCHONDRIAL MEMBRANE 13 HOMOLOG"/>
    <property type="match status" value="1"/>
</dbReference>
<dbReference type="Proteomes" id="UP000323506">
    <property type="component" value="Chromosome D11"/>
</dbReference>
<dbReference type="Gene3D" id="1.20.5.4130">
    <property type="match status" value="1"/>
</dbReference>
<evidence type="ECO:0000256" key="2">
    <source>
        <dbReference type="ARBA" id="ARBA00022741"/>
    </source>
</evidence>
<dbReference type="EMBL" id="CM017711">
    <property type="protein sequence ID" value="TYG47637.1"/>
    <property type="molecule type" value="Genomic_DNA"/>
</dbReference>
<feature type="domain" description="NB-ARC" evidence="5">
    <location>
        <begin position="173"/>
        <end position="312"/>
    </location>
</feature>
<dbReference type="InterPro" id="IPR038005">
    <property type="entry name" value="RX-like_CC"/>
</dbReference>
<feature type="region of interest" description="Disordered" evidence="4">
    <location>
        <begin position="137"/>
        <end position="158"/>
    </location>
</feature>
<dbReference type="Pfam" id="PF00931">
    <property type="entry name" value="NB-ARC"/>
    <property type="match status" value="1"/>
</dbReference>
<dbReference type="CDD" id="cd14798">
    <property type="entry name" value="RX-CC_like"/>
    <property type="match status" value="1"/>
</dbReference>
<dbReference type="AlphaFoldDB" id="A0A5D2ARW7"/>
<feature type="domain" description="Disease resistance N-terminal" evidence="6">
    <location>
        <begin position="5"/>
        <end position="87"/>
    </location>
</feature>
<evidence type="ECO:0000256" key="3">
    <source>
        <dbReference type="ARBA" id="ARBA00022821"/>
    </source>
</evidence>
<keyword evidence="3" id="KW-0611">Plant defense</keyword>
<dbReference type="InterPro" id="IPR002182">
    <property type="entry name" value="NB-ARC"/>
</dbReference>
<keyword evidence="2" id="KW-0547">Nucleotide-binding</keyword>
<dbReference type="PRINTS" id="PR00364">
    <property type="entry name" value="DISEASERSIST"/>
</dbReference>
<evidence type="ECO:0000256" key="4">
    <source>
        <dbReference type="SAM" id="MobiDB-lite"/>
    </source>
</evidence>
<evidence type="ECO:0008006" key="9">
    <source>
        <dbReference type="Google" id="ProtNLM"/>
    </source>
</evidence>
<dbReference type="SUPFAM" id="SSF52540">
    <property type="entry name" value="P-loop containing nucleoside triphosphate hydrolases"/>
    <property type="match status" value="1"/>
</dbReference>